<gene>
    <name evidence="4" type="ORF">UFOPK2809_00523</name>
</gene>
<dbReference type="PANTHER" id="PTHR48081">
    <property type="entry name" value="AB HYDROLASE SUPERFAMILY PROTEIN C4A8.06C"/>
    <property type="match status" value="1"/>
</dbReference>
<dbReference type="Pfam" id="PF07859">
    <property type="entry name" value="Abhydrolase_3"/>
    <property type="match status" value="1"/>
</dbReference>
<dbReference type="EMBL" id="CAEZZA010000053">
    <property type="protein sequence ID" value="CAB4744046.1"/>
    <property type="molecule type" value="Genomic_DNA"/>
</dbReference>
<reference evidence="4" key="1">
    <citation type="submission" date="2020-05" db="EMBL/GenBank/DDBJ databases">
        <authorList>
            <person name="Chiriac C."/>
            <person name="Salcher M."/>
            <person name="Ghai R."/>
            <person name="Kavagutti S V."/>
        </authorList>
    </citation>
    <scope>NUCLEOTIDE SEQUENCE</scope>
</reference>
<proteinExistence type="inferred from homology"/>
<dbReference type="PROSITE" id="PS01174">
    <property type="entry name" value="LIPASE_GDXG_SER"/>
    <property type="match status" value="1"/>
</dbReference>
<comment type="similarity">
    <text evidence="1">Belongs to the 'GDXG' lipolytic enzyme family.</text>
</comment>
<evidence type="ECO:0000259" key="3">
    <source>
        <dbReference type="Pfam" id="PF07859"/>
    </source>
</evidence>
<dbReference type="AlphaFoldDB" id="A0A6J6TA98"/>
<dbReference type="SUPFAM" id="SSF53474">
    <property type="entry name" value="alpha/beta-Hydrolases"/>
    <property type="match status" value="1"/>
</dbReference>
<evidence type="ECO:0000313" key="4">
    <source>
        <dbReference type="EMBL" id="CAB4744046.1"/>
    </source>
</evidence>
<evidence type="ECO:0000256" key="1">
    <source>
        <dbReference type="ARBA" id="ARBA00010515"/>
    </source>
</evidence>
<dbReference type="InterPro" id="IPR029058">
    <property type="entry name" value="AB_hydrolase_fold"/>
</dbReference>
<dbReference type="InterPro" id="IPR033140">
    <property type="entry name" value="Lipase_GDXG_put_SER_AS"/>
</dbReference>
<dbReference type="PANTHER" id="PTHR48081:SF8">
    <property type="entry name" value="ALPHA_BETA HYDROLASE FOLD-3 DOMAIN-CONTAINING PROTEIN-RELATED"/>
    <property type="match status" value="1"/>
</dbReference>
<keyword evidence="2" id="KW-0378">Hydrolase</keyword>
<dbReference type="InterPro" id="IPR050300">
    <property type="entry name" value="GDXG_lipolytic_enzyme"/>
</dbReference>
<dbReference type="Gene3D" id="3.40.50.1820">
    <property type="entry name" value="alpha/beta hydrolase"/>
    <property type="match status" value="1"/>
</dbReference>
<protein>
    <submittedName>
        <fullName evidence="4">Unannotated protein</fullName>
    </submittedName>
</protein>
<dbReference type="GO" id="GO:0016787">
    <property type="term" value="F:hydrolase activity"/>
    <property type="evidence" value="ECO:0007669"/>
    <property type="project" value="UniProtKB-KW"/>
</dbReference>
<feature type="domain" description="Alpha/beta hydrolase fold-3" evidence="3">
    <location>
        <begin position="92"/>
        <end position="300"/>
    </location>
</feature>
<dbReference type="InterPro" id="IPR013094">
    <property type="entry name" value="AB_hydrolase_3"/>
</dbReference>
<evidence type="ECO:0000256" key="2">
    <source>
        <dbReference type="ARBA" id="ARBA00022801"/>
    </source>
</evidence>
<sequence>MKKTPKIDAQVRWAALKLIPKIGLSKPLPVGDWAGRRALSAARQVKLAKLSAKISPPPSDVEISNFNCPRPDGTSLPLRLYRKRGSRSLALIVYVHGGGMIMGTVDSYDSVCSKYASFANIAILSVDYRLAPEYPYPAAIEDVSAGVQWARENCVELSIEPNRIGIAGDSAGGGIAAGVLLKARDEGVGLNAAMLIYPMLDDRTIASPADGPKLTGPFITWSYNDNITGWRCLLGEMAPGEVSAYAAPARATNLGGLPPIYLEVGDLDIFHDEDVVFASRIRDAGGNVQLHLRPGCPHGYEVFAPKSRVAQLAMEQRYGYLRTFS</sequence>
<organism evidence="4">
    <name type="scientific">freshwater metagenome</name>
    <dbReference type="NCBI Taxonomy" id="449393"/>
    <lineage>
        <taxon>unclassified sequences</taxon>
        <taxon>metagenomes</taxon>
        <taxon>ecological metagenomes</taxon>
    </lineage>
</organism>
<accession>A0A6J6TA98</accession>
<name>A0A6J6TA98_9ZZZZ</name>